<dbReference type="RefSeq" id="WP_123658864.1">
    <property type="nucleotide sequence ID" value="NZ_AYKG01000040.1"/>
</dbReference>
<keyword evidence="5" id="KW-1185">Reference proteome</keyword>
<proteinExistence type="predicted"/>
<dbReference type="PROSITE" id="PS51257">
    <property type="entry name" value="PROKAR_LIPOPROTEIN"/>
    <property type="match status" value="1"/>
</dbReference>
<organism evidence="4 5">
    <name type="scientific">Salinisphaera japonica YTM-1</name>
    <dbReference type="NCBI Taxonomy" id="1209778"/>
    <lineage>
        <taxon>Bacteria</taxon>
        <taxon>Pseudomonadati</taxon>
        <taxon>Pseudomonadota</taxon>
        <taxon>Gammaproteobacteria</taxon>
        <taxon>Salinisphaerales</taxon>
        <taxon>Salinisphaeraceae</taxon>
        <taxon>Salinisphaera</taxon>
    </lineage>
</organism>
<dbReference type="EMBL" id="AYKG01000040">
    <property type="protein sequence ID" value="ROO26000.1"/>
    <property type="molecule type" value="Genomic_DNA"/>
</dbReference>
<evidence type="ECO:0000256" key="1">
    <source>
        <dbReference type="ARBA" id="ARBA00022729"/>
    </source>
</evidence>
<name>A0A423PK67_9GAMM</name>
<keyword evidence="1 2" id="KW-0732">Signal</keyword>
<feature type="signal peptide" evidence="2">
    <location>
        <begin position="1"/>
        <end position="20"/>
    </location>
</feature>
<protein>
    <recommendedName>
        <fullName evidence="3">DUF4174 domain-containing protein</fullName>
    </recommendedName>
</protein>
<evidence type="ECO:0000259" key="3">
    <source>
        <dbReference type="Pfam" id="PF13778"/>
    </source>
</evidence>
<dbReference type="OrthoDB" id="5893017at2"/>
<accession>A0A423PK67</accession>
<reference evidence="4 5" key="1">
    <citation type="submission" date="2013-10" db="EMBL/GenBank/DDBJ databases">
        <title>Salinisphaera japonica YTM-1 Genome Sequencing.</title>
        <authorList>
            <person name="Lai Q."/>
            <person name="Li C."/>
            <person name="Shao Z."/>
        </authorList>
    </citation>
    <scope>NUCLEOTIDE SEQUENCE [LARGE SCALE GENOMIC DNA]</scope>
    <source>
        <strain evidence="4 5">YTM-1</strain>
    </source>
</reference>
<evidence type="ECO:0000313" key="5">
    <source>
        <dbReference type="Proteomes" id="UP000285310"/>
    </source>
</evidence>
<dbReference type="Pfam" id="PF13778">
    <property type="entry name" value="DUF4174"/>
    <property type="match status" value="1"/>
</dbReference>
<dbReference type="InParanoid" id="A0A423PK67"/>
<evidence type="ECO:0000256" key="2">
    <source>
        <dbReference type="SAM" id="SignalP"/>
    </source>
</evidence>
<sequence>MIRWLSICLLALVFMTGCSAKDDGPALPELAGQYRVIASFTDSLERAERLANAFKSAPGFDDRDVAWFVVAPNGIRSNLAEVPPRERLEKIHTVDGFQTVLIGKDGTLKASQLGGLDIQALIEGIDQMPMRQREMGQ</sequence>
<feature type="chain" id="PRO_5019025663" description="DUF4174 domain-containing protein" evidence="2">
    <location>
        <begin position="21"/>
        <end position="137"/>
    </location>
</feature>
<dbReference type="Proteomes" id="UP000285310">
    <property type="component" value="Unassembled WGS sequence"/>
</dbReference>
<evidence type="ECO:0000313" key="4">
    <source>
        <dbReference type="EMBL" id="ROO26000.1"/>
    </source>
</evidence>
<dbReference type="InterPro" id="IPR025232">
    <property type="entry name" value="DUF4174"/>
</dbReference>
<comment type="caution">
    <text evidence="4">The sequence shown here is derived from an EMBL/GenBank/DDBJ whole genome shotgun (WGS) entry which is preliminary data.</text>
</comment>
<dbReference type="AlphaFoldDB" id="A0A423PK67"/>
<gene>
    <name evidence="4" type="ORF">SAJA_11935</name>
</gene>
<feature type="domain" description="DUF4174" evidence="3">
    <location>
        <begin position="42"/>
        <end position="134"/>
    </location>
</feature>